<reference evidence="1" key="1">
    <citation type="submission" date="2023-04" db="EMBL/GenBank/DDBJ databases">
        <title>A chromosome-level genome assembly of the parasitoid wasp Eretmocerus hayati.</title>
        <authorList>
            <person name="Zhong Y."/>
            <person name="Liu S."/>
            <person name="Liu Y."/>
        </authorList>
    </citation>
    <scope>NUCLEOTIDE SEQUENCE</scope>
    <source>
        <strain evidence="1">ZJU_SS_LIU_2023</strain>
    </source>
</reference>
<protein>
    <submittedName>
        <fullName evidence="1">Uncharacterized protein</fullName>
    </submittedName>
</protein>
<organism evidence="1 2">
    <name type="scientific">Eretmocerus hayati</name>
    <dbReference type="NCBI Taxonomy" id="131215"/>
    <lineage>
        <taxon>Eukaryota</taxon>
        <taxon>Metazoa</taxon>
        <taxon>Ecdysozoa</taxon>
        <taxon>Arthropoda</taxon>
        <taxon>Hexapoda</taxon>
        <taxon>Insecta</taxon>
        <taxon>Pterygota</taxon>
        <taxon>Neoptera</taxon>
        <taxon>Endopterygota</taxon>
        <taxon>Hymenoptera</taxon>
        <taxon>Apocrita</taxon>
        <taxon>Proctotrupomorpha</taxon>
        <taxon>Chalcidoidea</taxon>
        <taxon>Aphelinidae</taxon>
        <taxon>Aphelininae</taxon>
        <taxon>Eretmocerus</taxon>
    </lineage>
</organism>
<gene>
    <name evidence="1" type="ORF">QAD02_007617</name>
</gene>
<evidence type="ECO:0000313" key="2">
    <source>
        <dbReference type="Proteomes" id="UP001239111"/>
    </source>
</evidence>
<proteinExistence type="predicted"/>
<evidence type="ECO:0000313" key="1">
    <source>
        <dbReference type="EMBL" id="KAJ8665955.1"/>
    </source>
</evidence>
<keyword evidence="2" id="KW-1185">Reference proteome</keyword>
<name>A0ACC2N8I9_9HYME</name>
<accession>A0ACC2N8I9</accession>
<dbReference type="Proteomes" id="UP001239111">
    <property type="component" value="Chromosome 4"/>
</dbReference>
<comment type="caution">
    <text evidence="1">The sequence shown here is derived from an EMBL/GenBank/DDBJ whole genome shotgun (WGS) entry which is preliminary data.</text>
</comment>
<sequence length="437" mass="47638">MASKGEKKSSEPSFTKEQLKLVLDYMEGNRKLAVGDWPSAKEKKTPEGIHWGILFKKLQATENFEKTLESSKKAWTSLENRVQAALKNGQRLSPEYSVVISIIFGMHKSDTDEQKGSDADSESDAEVEIERQEINACDKENGTDSQEASENTDEGIVVIPDHEAEQKPSLPDLIGRHSGAKRTAEGFVVQCQIDLSSDEDDVEVDLAPVPAKKPRSEMTSIKKEVSLQAQATSSKIALPPRPQAIAVKKEAAKSEKSPTAIAVPSCSYAVKEEGTKPLKSGAKGKTSRPSAPSRVSAYVNLQNDVKVAEEKTFQFAEKSSDTLTMIANYLGAISARFENNTPRTDILIELLLDSTDKNTQVMRELIEVVISRNNSSSGQAAFPGRDVAGGGTRNLRVQQQDPEICNPEHSPADGQDDNRPIVEPVFQPDGQDVSGDD</sequence>
<dbReference type="EMBL" id="CM056744">
    <property type="protein sequence ID" value="KAJ8665955.1"/>
    <property type="molecule type" value="Genomic_DNA"/>
</dbReference>